<dbReference type="Gramene" id="KQK88708">
    <property type="protein sequence ID" value="KQK88708"/>
    <property type="gene ID" value="SETIT_040638mg"/>
</dbReference>
<dbReference type="Proteomes" id="UP000004995">
    <property type="component" value="Unassembled WGS sequence"/>
</dbReference>
<keyword evidence="2" id="KW-1185">Reference proteome</keyword>
<accession>K4ANZ0</accession>
<reference evidence="2" key="1">
    <citation type="journal article" date="2012" name="Nat. Biotechnol.">
        <title>Reference genome sequence of the model plant Setaria.</title>
        <authorList>
            <person name="Bennetzen J.L."/>
            <person name="Schmutz J."/>
            <person name="Wang H."/>
            <person name="Percifield R."/>
            <person name="Hawkins J."/>
            <person name="Pontaroli A.C."/>
            <person name="Estep M."/>
            <person name="Feng L."/>
            <person name="Vaughn J.N."/>
            <person name="Grimwood J."/>
            <person name="Jenkins J."/>
            <person name="Barry K."/>
            <person name="Lindquist E."/>
            <person name="Hellsten U."/>
            <person name="Deshpande S."/>
            <person name="Wang X."/>
            <person name="Wu X."/>
            <person name="Mitros T."/>
            <person name="Triplett J."/>
            <person name="Yang X."/>
            <person name="Ye C.Y."/>
            <person name="Mauro-Herrera M."/>
            <person name="Wang L."/>
            <person name="Li P."/>
            <person name="Sharma M."/>
            <person name="Sharma R."/>
            <person name="Ronald P.C."/>
            <person name="Panaud O."/>
            <person name="Kellogg E.A."/>
            <person name="Brutnell T.P."/>
            <person name="Doust A.N."/>
            <person name="Tuskan G.A."/>
            <person name="Rokhsar D."/>
            <person name="Devos K.M."/>
        </authorList>
    </citation>
    <scope>NUCLEOTIDE SEQUENCE [LARGE SCALE GENOMIC DNA]</scope>
    <source>
        <strain evidence="2">cv. Yugu1</strain>
    </source>
</reference>
<sequence length="31" mass="3419">MDVALSMVKGFSAWFHLKLLKLSGSCSECDD</sequence>
<reference evidence="1" key="2">
    <citation type="submission" date="2018-08" db="UniProtKB">
        <authorList>
            <consortium name="EnsemblPlants"/>
        </authorList>
    </citation>
    <scope>IDENTIFICATION</scope>
    <source>
        <strain evidence="1">Yugu1</strain>
    </source>
</reference>
<dbReference type="HOGENOM" id="CLU_3400134_0_0_1"/>
<protein>
    <submittedName>
        <fullName evidence="1">Uncharacterized protein</fullName>
    </submittedName>
</protein>
<evidence type="ECO:0000313" key="2">
    <source>
        <dbReference type="Proteomes" id="UP000004995"/>
    </source>
</evidence>
<name>K4ANZ0_SETIT</name>
<evidence type="ECO:0000313" key="1">
    <source>
        <dbReference type="EnsemblPlants" id="KQK88708"/>
    </source>
</evidence>
<dbReference type="EMBL" id="AGNK02005561">
    <property type="status" value="NOT_ANNOTATED_CDS"/>
    <property type="molecule type" value="Genomic_DNA"/>
</dbReference>
<dbReference type="AlphaFoldDB" id="K4ANZ0"/>
<proteinExistence type="predicted"/>
<dbReference type="InParanoid" id="K4ANZ0"/>
<organism evidence="1 2">
    <name type="scientific">Setaria italica</name>
    <name type="common">Foxtail millet</name>
    <name type="synonym">Panicum italicum</name>
    <dbReference type="NCBI Taxonomy" id="4555"/>
    <lineage>
        <taxon>Eukaryota</taxon>
        <taxon>Viridiplantae</taxon>
        <taxon>Streptophyta</taxon>
        <taxon>Embryophyta</taxon>
        <taxon>Tracheophyta</taxon>
        <taxon>Spermatophyta</taxon>
        <taxon>Magnoliopsida</taxon>
        <taxon>Liliopsida</taxon>
        <taxon>Poales</taxon>
        <taxon>Poaceae</taxon>
        <taxon>PACMAD clade</taxon>
        <taxon>Panicoideae</taxon>
        <taxon>Panicodae</taxon>
        <taxon>Paniceae</taxon>
        <taxon>Cenchrinae</taxon>
        <taxon>Setaria</taxon>
    </lineage>
</organism>
<dbReference type="EnsemblPlants" id="KQK88708">
    <property type="protein sequence ID" value="KQK88708"/>
    <property type="gene ID" value="SETIT_040638mg"/>
</dbReference>